<evidence type="ECO:0000313" key="1">
    <source>
        <dbReference type="EMBL" id="SUZ57898.1"/>
    </source>
</evidence>
<protein>
    <submittedName>
        <fullName evidence="1">Uncharacterized protein</fullName>
    </submittedName>
</protein>
<sequence>MGQEDIKLREWRLSIGPAMDSSVLIQWWSSLAANCSVVLPQLADGDQSLLQGQFFQGGQPPLVIGGGIAGLLRPGDMLDKDAVELSAFVPVGIGETD</sequence>
<accession>A0A381NVI0</accession>
<gene>
    <name evidence="1" type="ORF">METZ01_LOCUS10752</name>
</gene>
<name>A0A381NVI0_9ZZZZ</name>
<proteinExistence type="predicted"/>
<dbReference type="EMBL" id="UINC01000586">
    <property type="protein sequence ID" value="SUZ57898.1"/>
    <property type="molecule type" value="Genomic_DNA"/>
</dbReference>
<dbReference type="AlphaFoldDB" id="A0A381NVI0"/>
<organism evidence="1">
    <name type="scientific">marine metagenome</name>
    <dbReference type="NCBI Taxonomy" id="408172"/>
    <lineage>
        <taxon>unclassified sequences</taxon>
        <taxon>metagenomes</taxon>
        <taxon>ecological metagenomes</taxon>
    </lineage>
</organism>
<reference evidence="1" key="1">
    <citation type="submission" date="2018-05" db="EMBL/GenBank/DDBJ databases">
        <authorList>
            <person name="Lanie J.A."/>
            <person name="Ng W.-L."/>
            <person name="Kazmierczak K.M."/>
            <person name="Andrzejewski T.M."/>
            <person name="Davidsen T.M."/>
            <person name="Wayne K.J."/>
            <person name="Tettelin H."/>
            <person name="Glass J.I."/>
            <person name="Rusch D."/>
            <person name="Podicherti R."/>
            <person name="Tsui H.-C.T."/>
            <person name="Winkler M.E."/>
        </authorList>
    </citation>
    <scope>NUCLEOTIDE SEQUENCE</scope>
</reference>